<evidence type="ECO:0000256" key="2">
    <source>
        <dbReference type="SAM" id="Phobius"/>
    </source>
</evidence>
<dbReference type="PRINTS" id="PR00813">
    <property type="entry name" value="BCTERIALGSPG"/>
</dbReference>
<dbReference type="InterPro" id="IPR012902">
    <property type="entry name" value="N_methyl_site"/>
</dbReference>
<keyword evidence="2" id="KW-1133">Transmembrane helix</keyword>
<protein>
    <recommendedName>
        <fullName evidence="5">Type II secretion system protein GspG C-terminal domain-containing protein</fullName>
    </recommendedName>
</protein>
<accession>A0A2M7TZQ1</accession>
<dbReference type="EMBL" id="PFOB01000027">
    <property type="protein sequence ID" value="PIZ63300.1"/>
    <property type="molecule type" value="Genomic_DNA"/>
</dbReference>
<evidence type="ECO:0000313" key="4">
    <source>
        <dbReference type="Proteomes" id="UP000228503"/>
    </source>
</evidence>
<dbReference type="Proteomes" id="UP000228503">
    <property type="component" value="Unassembled WGS sequence"/>
</dbReference>
<evidence type="ECO:0000313" key="3">
    <source>
        <dbReference type="EMBL" id="PIZ63300.1"/>
    </source>
</evidence>
<keyword evidence="2" id="KW-0472">Membrane</keyword>
<keyword evidence="2" id="KW-0812">Transmembrane</keyword>
<evidence type="ECO:0000256" key="1">
    <source>
        <dbReference type="ARBA" id="ARBA00022481"/>
    </source>
</evidence>
<dbReference type="InterPro" id="IPR045584">
    <property type="entry name" value="Pilin-like"/>
</dbReference>
<evidence type="ECO:0008006" key="5">
    <source>
        <dbReference type="Google" id="ProtNLM"/>
    </source>
</evidence>
<dbReference type="Gene3D" id="3.30.700.10">
    <property type="entry name" value="Glycoprotein, Type 4 Pilin"/>
    <property type="match status" value="1"/>
</dbReference>
<name>A0A2M7TZQ1_9BACT</name>
<dbReference type="GO" id="GO:0015628">
    <property type="term" value="P:protein secretion by the type II secretion system"/>
    <property type="evidence" value="ECO:0007669"/>
    <property type="project" value="InterPro"/>
</dbReference>
<dbReference type="Pfam" id="PF07963">
    <property type="entry name" value="N_methyl"/>
    <property type="match status" value="1"/>
</dbReference>
<reference evidence="4" key="1">
    <citation type="submission" date="2017-09" db="EMBL/GenBank/DDBJ databases">
        <title>Depth-based differentiation of microbial function through sediment-hosted aquifers and enrichment of novel symbionts in the deep terrestrial subsurface.</title>
        <authorList>
            <person name="Probst A.J."/>
            <person name="Ladd B."/>
            <person name="Jarett J.K."/>
            <person name="Geller-Mcgrath D.E."/>
            <person name="Sieber C.M.K."/>
            <person name="Emerson J.B."/>
            <person name="Anantharaman K."/>
            <person name="Thomas B.C."/>
            <person name="Malmstrom R."/>
            <person name="Stieglmeier M."/>
            <person name="Klingl A."/>
            <person name="Woyke T."/>
            <person name="Ryan C.M."/>
            <person name="Banfield J.F."/>
        </authorList>
    </citation>
    <scope>NUCLEOTIDE SEQUENCE [LARGE SCALE GENOMIC DNA]</scope>
</reference>
<dbReference type="InterPro" id="IPR000983">
    <property type="entry name" value="Bac_GSPG_pilin"/>
</dbReference>
<keyword evidence="1" id="KW-0488">Methylation</keyword>
<dbReference type="PROSITE" id="PS00409">
    <property type="entry name" value="PROKAR_NTER_METHYL"/>
    <property type="match status" value="1"/>
</dbReference>
<dbReference type="SUPFAM" id="SSF54523">
    <property type="entry name" value="Pili subunits"/>
    <property type="match status" value="1"/>
</dbReference>
<dbReference type="NCBIfam" id="TIGR02532">
    <property type="entry name" value="IV_pilin_GFxxxE"/>
    <property type="match status" value="1"/>
</dbReference>
<organism evidence="3 4">
    <name type="scientific">Candidatus Roizmanbacteria bacterium CG_4_10_14_0_2_um_filter_39_13</name>
    <dbReference type="NCBI Taxonomy" id="1974825"/>
    <lineage>
        <taxon>Bacteria</taxon>
        <taxon>Candidatus Roizmaniibacteriota</taxon>
    </lineage>
</organism>
<gene>
    <name evidence="3" type="ORF">COY16_02405</name>
</gene>
<feature type="transmembrane region" description="Helical" evidence="2">
    <location>
        <begin position="7"/>
        <end position="31"/>
    </location>
</feature>
<dbReference type="AlphaFoldDB" id="A0A2M7TZQ1"/>
<proteinExistence type="predicted"/>
<dbReference type="GO" id="GO:0015627">
    <property type="term" value="C:type II protein secretion system complex"/>
    <property type="evidence" value="ECO:0007669"/>
    <property type="project" value="InterPro"/>
</dbReference>
<sequence>MMGKRGGFTLVELIVVISIIGILATLGIASYTNVQKQSKNTKAKSDIVELSNLVVAARIATGKTFAEITGSICSEYSCRGGNISTAACLSAYTTALQKLNAASTTIKIDTIPKDPWGQPYLINENEGEACCCSDTTNWCCTDNIMSAGPNGAYWDTDDINYNIPTLCIPNAGSHHPNQNWE</sequence>
<comment type="caution">
    <text evidence="3">The sequence shown here is derived from an EMBL/GenBank/DDBJ whole genome shotgun (WGS) entry which is preliminary data.</text>
</comment>